<evidence type="ECO:0000313" key="2">
    <source>
        <dbReference type="Proteomes" id="UP000308197"/>
    </source>
</evidence>
<evidence type="ECO:0000313" key="1">
    <source>
        <dbReference type="EMBL" id="TFK92503.1"/>
    </source>
</evidence>
<sequence length="99" mass="10757">MAAFLRRVAGMNLKELELKLTTFMEDEQRASISNDLYVGPWSTIGDVVSACPILETLHIGILPYAIDEFRDALAAQSVGLSAYMRIPRAMGPSGAGRSL</sequence>
<dbReference type="Proteomes" id="UP000308197">
    <property type="component" value="Unassembled WGS sequence"/>
</dbReference>
<name>A0A5C3Q236_9APHY</name>
<proteinExistence type="predicted"/>
<keyword evidence="2" id="KW-1185">Reference proteome</keyword>
<dbReference type="AlphaFoldDB" id="A0A5C3Q236"/>
<protein>
    <submittedName>
        <fullName evidence="1">Uncharacterized protein</fullName>
    </submittedName>
</protein>
<dbReference type="InParanoid" id="A0A5C3Q236"/>
<organism evidence="1 2">
    <name type="scientific">Polyporus arcularius HHB13444</name>
    <dbReference type="NCBI Taxonomy" id="1314778"/>
    <lineage>
        <taxon>Eukaryota</taxon>
        <taxon>Fungi</taxon>
        <taxon>Dikarya</taxon>
        <taxon>Basidiomycota</taxon>
        <taxon>Agaricomycotina</taxon>
        <taxon>Agaricomycetes</taxon>
        <taxon>Polyporales</taxon>
        <taxon>Polyporaceae</taxon>
        <taxon>Polyporus</taxon>
    </lineage>
</organism>
<reference evidence="1 2" key="1">
    <citation type="journal article" date="2019" name="Nat. Ecol. Evol.">
        <title>Megaphylogeny resolves global patterns of mushroom evolution.</title>
        <authorList>
            <person name="Varga T."/>
            <person name="Krizsan K."/>
            <person name="Foldi C."/>
            <person name="Dima B."/>
            <person name="Sanchez-Garcia M."/>
            <person name="Sanchez-Ramirez S."/>
            <person name="Szollosi G.J."/>
            <person name="Szarkandi J.G."/>
            <person name="Papp V."/>
            <person name="Albert L."/>
            <person name="Andreopoulos W."/>
            <person name="Angelini C."/>
            <person name="Antonin V."/>
            <person name="Barry K.W."/>
            <person name="Bougher N.L."/>
            <person name="Buchanan P."/>
            <person name="Buyck B."/>
            <person name="Bense V."/>
            <person name="Catcheside P."/>
            <person name="Chovatia M."/>
            <person name="Cooper J."/>
            <person name="Damon W."/>
            <person name="Desjardin D."/>
            <person name="Finy P."/>
            <person name="Geml J."/>
            <person name="Haridas S."/>
            <person name="Hughes K."/>
            <person name="Justo A."/>
            <person name="Karasinski D."/>
            <person name="Kautmanova I."/>
            <person name="Kiss B."/>
            <person name="Kocsube S."/>
            <person name="Kotiranta H."/>
            <person name="LaButti K.M."/>
            <person name="Lechner B.E."/>
            <person name="Liimatainen K."/>
            <person name="Lipzen A."/>
            <person name="Lukacs Z."/>
            <person name="Mihaltcheva S."/>
            <person name="Morgado L.N."/>
            <person name="Niskanen T."/>
            <person name="Noordeloos M.E."/>
            <person name="Ohm R.A."/>
            <person name="Ortiz-Santana B."/>
            <person name="Ovrebo C."/>
            <person name="Racz N."/>
            <person name="Riley R."/>
            <person name="Savchenko A."/>
            <person name="Shiryaev A."/>
            <person name="Soop K."/>
            <person name="Spirin V."/>
            <person name="Szebenyi C."/>
            <person name="Tomsovsky M."/>
            <person name="Tulloss R.E."/>
            <person name="Uehling J."/>
            <person name="Grigoriev I.V."/>
            <person name="Vagvolgyi C."/>
            <person name="Papp T."/>
            <person name="Martin F.M."/>
            <person name="Miettinen O."/>
            <person name="Hibbett D.S."/>
            <person name="Nagy L.G."/>
        </authorList>
    </citation>
    <scope>NUCLEOTIDE SEQUENCE [LARGE SCALE GENOMIC DNA]</scope>
    <source>
        <strain evidence="1 2">HHB13444</strain>
    </source>
</reference>
<gene>
    <name evidence="1" type="ORF">K466DRAFT_581833</name>
</gene>
<dbReference type="EMBL" id="ML210997">
    <property type="protein sequence ID" value="TFK92503.1"/>
    <property type="molecule type" value="Genomic_DNA"/>
</dbReference>
<accession>A0A5C3Q236</accession>